<dbReference type="Proteomes" id="UP001152797">
    <property type="component" value="Unassembled WGS sequence"/>
</dbReference>
<evidence type="ECO:0000259" key="2">
    <source>
        <dbReference type="PROSITE" id="PS50020"/>
    </source>
</evidence>
<evidence type="ECO:0000313" key="3">
    <source>
        <dbReference type="EMBL" id="CAI3989943.1"/>
    </source>
</evidence>
<keyword evidence="5" id="KW-1185">Reference proteome</keyword>
<dbReference type="InterPro" id="IPR001202">
    <property type="entry name" value="WW_dom"/>
</dbReference>
<comment type="caution">
    <text evidence="3">The sequence shown here is derived from an EMBL/GenBank/DDBJ whole genome shotgun (WGS) entry which is preliminary data.</text>
</comment>
<dbReference type="OrthoDB" id="196131at2759"/>
<evidence type="ECO:0000313" key="4">
    <source>
        <dbReference type="EMBL" id="CAL4777255.1"/>
    </source>
</evidence>
<evidence type="ECO:0000313" key="5">
    <source>
        <dbReference type="Proteomes" id="UP001152797"/>
    </source>
</evidence>
<reference evidence="4 5" key="2">
    <citation type="submission" date="2024-05" db="EMBL/GenBank/DDBJ databases">
        <authorList>
            <person name="Chen Y."/>
            <person name="Shah S."/>
            <person name="Dougan E. K."/>
            <person name="Thang M."/>
            <person name="Chan C."/>
        </authorList>
    </citation>
    <scope>NUCLEOTIDE SEQUENCE [LARGE SCALE GENOMIC DNA]</scope>
</reference>
<dbReference type="InterPro" id="IPR036020">
    <property type="entry name" value="WW_dom_sf"/>
</dbReference>
<proteinExistence type="predicted"/>
<dbReference type="EMBL" id="CAMXCT020001422">
    <property type="protein sequence ID" value="CAL1143318.1"/>
    <property type="molecule type" value="Genomic_DNA"/>
</dbReference>
<dbReference type="PROSITE" id="PS50020">
    <property type="entry name" value="WW_DOMAIN_2"/>
    <property type="match status" value="1"/>
</dbReference>
<dbReference type="SUPFAM" id="SSF51045">
    <property type="entry name" value="WW domain"/>
    <property type="match status" value="1"/>
</dbReference>
<sequence>MPPPNKKQKLNEAESSYEWVQATPGDLNIATAVLYEAVDGPRRGVIYDAFEPVDHYWVEDEETCEVVRTEEGDCHDFHSADLKVAKTVVEFSTELAQGATELQSAGVLLIGTEPQMLKILKHFGESNTEERTVPQQLLAIPCVDCVDGLAHHAATGVNSGLRELAKQLRDDIQVGLRVAHLKHVTKELGEDVVKQEDYFCLASVSQMLWTGNLRNGVKVHLPFDWEAIEEVDGEESLRRKDLWNQIDLCITATGEGQPEHSGPVETARVVLGEHCGLEVSDELWRSEVQTRLRGHLNLQSLPLRLKDQMGAEVFPLLLPSDAAVTSIKGVLCFGEAPDAWYLTQDTAPAGTAPTARAKEAPALESSPAKAKTVRDWEAEQEDEFGDLPPIPAPWIRVKSRKDGKVYYWNKETQKASFKLPTEEPPPAMAPPVEPPVEPLNSSGLPPGWTQHVSKSNGKLGTADGKKIYYFHEVRRYGLTPRPRTKDSQRRFPMETGLAVKAWRLRASRTAEKNIDAKGSGEVGRITGVTGPGHLRRWQGEEQPLFKTAISLRSIPGMSWQEGFERYFTSSTQETKSYARSPGTGAGLTGILAPHTAMYLVGHLRREMVPDESGLKHFCELCIKDSFNEAPNPALGIRRISVNEAPKLGQNSRHN</sequence>
<evidence type="ECO:0000256" key="1">
    <source>
        <dbReference type="SAM" id="MobiDB-lite"/>
    </source>
</evidence>
<protein>
    <submittedName>
        <fullName evidence="4">WW domain-containing protein</fullName>
    </submittedName>
</protein>
<dbReference type="EMBL" id="CAMXCT030001422">
    <property type="protein sequence ID" value="CAL4777255.1"/>
    <property type="molecule type" value="Genomic_DNA"/>
</dbReference>
<dbReference type="AlphaFoldDB" id="A0A9P1FVF0"/>
<organism evidence="3">
    <name type="scientific">Cladocopium goreaui</name>
    <dbReference type="NCBI Taxonomy" id="2562237"/>
    <lineage>
        <taxon>Eukaryota</taxon>
        <taxon>Sar</taxon>
        <taxon>Alveolata</taxon>
        <taxon>Dinophyceae</taxon>
        <taxon>Suessiales</taxon>
        <taxon>Symbiodiniaceae</taxon>
        <taxon>Cladocopium</taxon>
    </lineage>
</organism>
<dbReference type="Gene3D" id="2.20.70.10">
    <property type="match status" value="1"/>
</dbReference>
<name>A0A9P1FVF0_9DINO</name>
<dbReference type="CDD" id="cd00201">
    <property type="entry name" value="WW"/>
    <property type="match status" value="1"/>
</dbReference>
<reference evidence="3" key="1">
    <citation type="submission" date="2022-10" db="EMBL/GenBank/DDBJ databases">
        <authorList>
            <person name="Chen Y."/>
            <person name="Dougan E. K."/>
            <person name="Chan C."/>
            <person name="Rhodes N."/>
            <person name="Thang M."/>
        </authorList>
    </citation>
    <scope>NUCLEOTIDE SEQUENCE</scope>
</reference>
<feature type="domain" description="WW" evidence="2">
    <location>
        <begin position="388"/>
        <end position="422"/>
    </location>
</feature>
<dbReference type="SMART" id="SM00456">
    <property type="entry name" value="WW"/>
    <property type="match status" value="1"/>
</dbReference>
<gene>
    <name evidence="3" type="ORF">C1SCF055_LOCUS16969</name>
</gene>
<feature type="region of interest" description="Disordered" evidence="1">
    <location>
        <begin position="349"/>
        <end position="372"/>
    </location>
</feature>
<accession>A0A9P1FVF0</accession>
<dbReference type="EMBL" id="CAMXCT010001422">
    <property type="protein sequence ID" value="CAI3989943.1"/>
    <property type="molecule type" value="Genomic_DNA"/>
</dbReference>